<dbReference type="InParanoid" id="A0A177CXU2"/>
<dbReference type="AlphaFoldDB" id="A0A177CXU2"/>
<dbReference type="EMBL" id="KV441548">
    <property type="protein sequence ID" value="OAG12353.1"/>
    <property type="molecule type" value="Genomic_DNA"/>
</dbReference>
<evidence type="ECO:0000313" key="2">
    <source>
        <dbReference type="EMBL" id="OAG12353.1"/>
    </source>
</evidence>
<dbReference type="GeneID" id="28765898"/>
<accession>A0A177CXU2</accession>
<dbReference type="OrthoDB" id="3687237at2759"/>
<dbReference type="RefSeq" id="XP_018042718.1">
    <property type="nucleotide sequence ID" value="XM_018182412.1"/>
</dbReference>
<organism evidence="2 3">
    <name type="scientific">Paraphaeosphaeria sporulosa</name>
    <dbReference type="NCBI Taxonomy" id="1460663"/>
    <lineage>
        <taxon>Eukaryota</taxon>
        <taxon>Fungi</taxon>
        <taxon>Dikarya</taxon>
        <taxon>Ascomycota</taxon>
        <taxon>Pezizomycotina</taxon>
        <taxon>Dothideomycetes</taxon>
        <taxon>Pleosporomycetidae</taxon>
        <taxon>Pleosporales</taxon>
        <taxon>Massarineae</taxon>
        <taxon>Didymosphaeriaceae</taxon>
        <taxon>Paraphaeosphaeria</taxon>
    </lineage>
</organism>
<protein>
    <submittedName>
        <fullName evidence="2">Uncharacterized protein</fullName>
    </submittedName>
</protein>
<keyword evidence="3" id="KW-1185">Reference proteome</keyword>
<feature type="region of interest" description="Disordered" evidence="1">
    <location>
        <begin position="1"/>
        <end position="28"/>
    </location>
</feature>
<proteinExistence type="predicted"/>
<sequence length="135" mass="15072">MHEEDCKKSLLDGMERCDSDSTETHGETASMGCLDYSLDLSGVTQDDNSPWDERTKYSPPESAERANGDGANQVLCYTEGQPGMALTEDQTNEAIVAYCNNEVVLAGIEKYGENIFDYLPKGQTRFYNDDRYKCV</sequence>
<feature type="region of interest" description="Disordered" evidence="1">
    <location>
        <begin position="40"/>
        <end position="70"/>
    </location>
</feature>
<evidence type="ECO:0000256" key="1">
    <source>
        <dbReference type="SAM" id="MobiDB-lite"/>
    </source>
</evidence>
<feature type="compositionally biased region" description="Basic and acidic residues" evidence="1">
    <location>
        <begin position="51"/>
        <end position="67"/>
    </location>
</feature>
<name>A0A177CXU2_9PLEO</name>
<reference evidence="2 3" key="1">
    <citation type="submission" date="2016-05" db="EMBL/GenBank/DDBJ databases">
        <title>Comparative analysis of secretome profiles of manganese(II)-oxidizing ascomycete fungi.</title>
        <authorList>
            <consortium name="DOE Joint Genome Institute"/>
            <person name="Zeiner C.A."/>
            <person name="Purvine S.O."/>
            <person name="Zink E.M."/>
            <person name="Wu S."/>
            <person name="Pasa-Tolic L."/>
            <person name="Chaput D.L."/>
            <person name="Haridas S."/>
            <person name="Grigoriev I.V."/>
            <person name="Santelli C.M."/>
            <person name="Hansel C.M."/>
        </authorList>
    </citation>
    <scope>NUCLEOTIDE SEQUENCE [LARGE SCALE GENOMIC DNA]</scope>
    <source>
        <strain evidence="2 3">AP3s5-JAC2a</strain>
    </source>
</reference>
<feature type="compositionally biased region" description="Basic and acidic residues" evidence="1">
    <location>
        <begin position="1"/>
        <end position="26"/>
    </location>
</feature>
<gene>
    <name evidence="2" type="ORF">CC84DRAFT_1211922</name>
</gene>
<evidence type="ECO:0000313" key="3">
    <source>
        <dbReference type="Proteomes" id="UP000077069"/>
    </source>
</evidence>
<dbReference type="Proteomes" id="UP000077069">
    <property type="component" value="Unassembled WGS sequence"/>
</dbReference>
<dbReference type="STRING" id="1460663.A0A177CXU2"/>